<dbReference type="Proteomes" id="UP001274830">
    <property type="component" value="Unassembled WGS sequence"/>
</dbReference>
<dbReference type="GO" id="GO:0030968">
    <property type="term" value="P:endoplasmic reticulum unfolded protein response"/>
    <property type="evidence" value="ECO:0007669"/>
    <property type="project" value="TreeGrafter"/>
</dbReference>
<sequence>MEVTRATPPPYSALSPNDYGRPPLPPDEMVEARRAQADITLPDLKTVLSPEFQHSSPEPDNAGQYGSPSHSVRSLPRIEPGRHANDSTSSMDAIVASPAEGTYPTLHEHMRYQDPSNTLTGEQLKMREAAEALAGLGNSNFAKSPTSSHMQAHATSANDQQQAEPLLHLLTQAHPFIGGAAGGALKAYAITKSYTPGFVQAGANMVERNIATPMISTVGSVGRYTGVEQAARWYLTPNGTRQEISTEDEEAGRGKRRRIMSDDMDVEAGLAGSQEGARRESQDSRLEFLPAYRASKPPSYREEASPATTDRAVMRQRPMHNRTWSQQVIVSAGGLGVALSDRSRQTLAFCLNFLGRNAEHIATVTNALKLVLEQYDQARDQFHQNRDSSLEKGERPRTPDHDDASRRLAELMKKHCDDISQTLKQVVTSVSETAGGALPTNARAFVRGQLLSLPRRWQRVASDQTGESETSRNAHRMIAFATEGLDMMAHVGHACKATLDSAEAWLKAVGRRPQEQQPAEHHDYRDEKMGNGGAEHAQ</sequence>
<dbReference type="GO" id="GO:0003714">
    <property type="term" value="F:transcription corepressor activity"/>
    <property type="evidence" value="ECO:0007669"/>
    <property type="project" value="InterPro"/>
</dbReference>
<accession>A0AAE0WXT5</accession>
<dbReference type="InterPro" id="IPR013927">
    <property type="entry name" value="TF_Opi1_Ccg-8"/>
</dbReference>
<dbReference type="GO" id="GO:0005783">
    <property type="term" value="C:endoplasmic reticulum"/>
    <property type="evidence" value="ECO:0007669"/>
    <property type="project" value="TreeGrafter"/>
</dbReference>
<dbReference type="RefSeq" id="XP_064699251.1">
    <property type="nucleotide sequence ID" value="XM_064832982.1"/>
</dbReference>
<organism evidence="2 3">
    <name type="scientific">Recurvomyces mirabilis</name>
    <dbReference type="NCBI Taxonomy" id="574656"/>
    <lineage>
        <taxon>Eukaryota</taxon>
        <taxon>Fungi</taxon>
        <taxon>Dikarya</taxon>
        <taxon>Ascomycota</taxon>
        <taxon>Pezizomycotina</taxon>
        <taxon>Dothideomycetes</taxon>
        <taxon>Dothideomycetidae</taxon>
        <taxon>Mycosphaerellales</taxon>
        <taxon>Teratosphaeriaceae</taxon>
        <taxon>Recurvomyces</taxon>
    </lineage>
</organism>
<dbReference type="EMBL" id="JAUTXT010000001">
    <property type="protein sequence ID" value="KAK3679891.1"/>
    <property type="molecule type" value="Genomic_DNA"/>
</dbReference>
<feature type="region of interest" description="Disordered" evidence="1">
    <location>
        <begin position="1"/>
        <end position="89"/>
    </location>
</feature>
<reference evidence="2" key="1">
    <citation type="submission" date="2023-07" db="EMBL/GenBank/DDBJ databases">
        <title>Black Yeasts Isolated from many extreme environments.</title>
        <authorList>
            <person name="Coleine C."/>
            <person name="Stajich J.E."/>
            <person name="Selbmann L."/>
        </authorList>
    </citation>
    <scope>NUCLEOTIDE SEQUENCE</scope>
    <source>
        <strain evidence="2">CCFEE 5485</strain>
    </source>
</reference>
<feature type="compositionally biased region" description="Basic and acidic residues" evidence="1">
    <location>
        <begin position="512"/>
        <end position="529"/>
    </location>
</feature>
<dbReference type="GO" id="GO:0005634">
    <property type="term" value="C:nucleus"/>
    <property type="evidence" value="ECO:0007669"/>
    <property type="project" value="TreeGrafter"/>
</dbReference>
<keyword evidence="3" id="KW-1185">Reference proteome</keyword>
<gene>
    <name evidence="2" type="primary">OPI1</name>
    <name evidence="2" type="ORF">LTR78_000267</name>
</gene>
<dbReference type="GO" id="GO:0008654">
    <property type="term" value="P:phospholipid biosynthetic process"/>
    <property type="evidence" value="ECO:0007669"/>
    <property type="project" value="TreeGrafter"/>
</dbReference>
<dbReference type="PANTHER" id="PTHR38406">
    <property type="entry name" value="TRANSCRIPTIONAL REPRESSOR OPI1"/>
    <property type="match status" value="1"/>
</dbReference>
<name>A0AAE0WXT5_9PEZI</name>
<dbReference type="Pfam" id="PF08618">
    <property type="entry name" value="Opi1"/>
    <property type="match status" value="1"/>
</dbReference>
<dbReference type="GO" id="GO:0006357">
    <property type="term" value="P:regulation of transcription by RNA polymerase II"/>
    <property type="evidence" value="ECO:0007669"/>
    <property type="project" value="TreeGrafter"/>
</dbReference>
<evidence type="ECO:0000313" key="2">
    <source>
        <dbReference type="EMBL" id="KAK3679891.1"/>
    </source>
</evidence>
<evidence type="ECO:0000256" key="1">
    <source>
        <dbReference type="SAM" id="MobiDB-lite"/>
    </source>
</evidence>
<evidence type="ECO:0000313" key="3">
    <source>
        <dbReference type="Proteomes" id="UP001274830"/>
    </source>
</evidence>
<comment type="caution">
    <text evidence="2">The sequence shown here is derived from an EMBL/GenBank/DDBJ whole genome shotgun (WGS) entry which is preliminary data.</text>
</comment>
<protein>
    <submittedName>
        <fullName evidence="2">Transcriptional regulator opi1</fullName>
    </submittedName>
</protein>
<feature type="region of interest" description="Disordered" evidence="1">
    <location>
        <begin position="238"/>
        <end position="284"/>
    </location>
</feature>
<proteinExistence type="predicted"/>
<feature type="region of interest" description="Disordered" evidence="1">
    <location>
        <begin position="509"/>
        <end position="538"/>
    </location>
</feature>
<feature type="compositionally biased region" description="Polar residues" evidence="1">
    <location>
        <begin position="52"/>
        <end position="72"/>
    </location>
</feature>
<dbReference type="AlphaFoldDB" id="A0AAE0WXT5"/>
<feature type="region of interest" description="Disordered" evidence="1">
    <location>
        <begin position="384"/>
        <end position="403"/>
    </location>
</feature>
<dbReference type="PANTHER" id="PTHR38406:SF1">
    <property type="entry name" value="TRANSCRIPTIONAL REPRESSOR OPI1"/>
    <property type="match status" value="1"/>
</dbReference>
<dbReference type="GeneID" id="89957506"/>